<dbReference type="InterPro" id="IPR013762">
    <property type="entry name" value="Integrase-like_cat_sf"/>
</dbReference>
<dbReference type="GO" id="GO:0003677">
    <property type="term" value="F:DNA binding"/>
    <property type="evidence" value="ECO:0007669"/>
    <property type="project" value="InterPro"/>
</dbReference>
<name>A0A0E1X5Y1_9HYPH</name>
<dbReference type="PROSITE" id="PS51898">
    <property type="entry name" value="TYR_RECOMBINASE"/>
    <property type="match status" value="1"/>
</dbReference>
<dbReference type="RefSeq" id="WP_002967818.1">
    <property type="nucleotide sequence ID" value="NZ_EQ999546.1"/>
</dbReference>
<dbReference type="InterPro" id="IPR002104">
    <property type="entry name" value="Integrase_catalytic"/>
</dbReference>
<evidence type="ECO:0000256" key="1">
    <source>
        <dbReference type="ARBA" id="ARBA00023172"/>
    </source>
</evidence>
<dbReference type="EMBL" id="EQ999546">
    <property type="protein sequence ID" value="EEZ31576.1"/>
    <property type="molecule type" value="Genomic_DNA"/>
</dbReference>
<evidence type="ECO:0000313" key="3">
    <source>
        <dbReference type="EMBL" id="EEZ31576.1"/>
    </source>
</evidence>
<sequence>MVRHPDINRRGDIAALRWDQRCSKTVFLDGEAKSVDGFELRQGKTGKRLFLPITPILSEVLEATPRQGETVLVTAYGEPFSPKSLTGRMADWTASAKLPKGFTLHGLRKTLGKILAEGGASTRQIMDTLGHDDIAHAELYTREAEQARLATDGMSRVVRLKRNG</sequence>
<proteinExistence type="predicted"/>
<evidence type="ECO:0000259" key="2">
    <source>
        <dbReference type="PROSITE" id="PS51898"/>
    </source>
</evidence>
<protein>
    <submittedName>
        <fullName evidence="3">Integrase/recombinase</fullName>
    </submittedName>
</protein>
<dbReference type="Pfam" id="PF00589">
    <property type="entry name" value="Phage_integrase"/>
    <property type="match status" value="1"/>
</dbReference>
<organism evidence="3">
    <name type="scientific">Brucella pinnipedialis M292/94/1</name>
    <dbReference type="NCBI Taxonomy" id="520462"/>
    <lineage>
        <taxon>Bacteria</taxon>
        <taxon>Pseudomonadati</taxon>
        <taxon>Pseudomonadota</taxon>
        <taxon>Alphaproteobacteria</taxon>
        <taxon>Hyphomicrobiales</taxon>
        <taxon>Brucellaceae</taxon>
        <taxon>Brucella/Ochrobactrum group</taxon>
        <taxon>Brucella</taxon>
    </lineage>
</organism>
<accession>A0A0E1X5Y1</accession>
<dbReference type="GO" id="GO:0015074">
    <property type="term" value="P:DNA integration"/>
    <property type="evidence" value="ECO:0007669"/>
    <property type="project" value="InterPro"/>
</dbReference>
<dbReference type="AlphaFoldDB" id="A0A0E1X5Y1"/>
<dbReference type="GeneID" id="29593321"/>
<dbReference type="SUPFAM" id="SSF56349">
    <property type="entry name" value="DNA breaking-rejoining enzymes"/>
    <property type="match status" value="1"/>
</dbReference>
<reference evidence="3" key="1">
    <citation type="submission" date="2009-01" db="EMBL/GenBank/DDBJ databases">
        <title>The Genome Sequence of Brucella pinnipedialis M292/94/1.</title>
        <authorList>
            <consortium name="The Broad Institute Genome Sequencing Platform"/>
            <person name="Ward D."/>
            <person name="Young S.K."/>
            <person name="Kodira C.D."/>
            <person name="Zeng Q."/>
            <person name="Koehrsen M."/>
            <person name="Alvarado L."/>
            <person name="Berlin A."/>
            <person name="Borenstein D."/>
            <person name="Chen Z."/>
            <person name="Engels R."/>
            <person name="Freedman E."/>
            <person name="Gellesch M."/>
            <person name="Goldberg J."/>
            <person name="Griggs A."/>
            <person name="Gujja S."/>
            <person name="Heiman D."/>
            <person name="Hepburn T."/>
            <person name="Howarth C."/>
            <person name="Jen D."/>
            <person name="Larson L."/>
            <person name="Lewis B."/>
            <person name="Mehta T."/>
            <person name="Park D."/>
            <person name="Pearson M."/>
            <person name="Roberts A."/>
            <person name="Saif S."/>
            <person name="Shea T."/>
            <person name="Shenoy N."/>
            <person name="Sisk P."/>
            <person name="Stolte C."/>
            <person name="Sykes S."/>
            <person name="Walk T."/>
            <person name="White J."/>
            <person name="Yandava C."/>
            <person name="Whatmore A.M."/>
            <person name="Perrett L.L."/>
            <person name="O'Callaghan D."/>
            <person name="Nusbaum C."/>
            <person name="Galagan J."/>
            <person name="Birren B."/>
        </authorList>
    </citation>
    <scope>NUCLEOTIDE SEQUENCE [LARGE SCALE GENOMIC DNA]</scope>
    <source>
        <strain evidence="3">M292/94/1</strain>
    </source>
</reference>
<keyword evidence="1" id="KW-0233">DNA recombination</keyword>
<dbReference type="InterPro" id="IPR011010">
    <property type="entry name" value="DNA_brk_join_enz"/>
</dbReference>
<dbReference type="Gene3D" id="1.10.443.10">
    <property type="entry name" value="Intergrase catalytic core"/>
    <property type="match status" value="1"/>
</dbReference>
<gene>
    <name evidence="3" type="ORF">BALG_01696</name>
</gene>
<dbReference type="HOGENOM" id="CLU_137224_0_0_5"/>
<dbReference type="Proteomes" id="UP000004659">
    <property type="component" value="Unassembled WGS sequence"/>
</dbReference>
<dbReference type="GO" id="GO:0006310">
    <property type="term" value="P:DNA recombination"/>
    <property type="evidence" value="ECO:0007669"/>
    <property type="project" value="UniProtKB-KW"/>
</dbReference>
<feature type="domain" description="Tyr recombinase" evidence="2">
    <location>
        <begin position="1"/>
        <end position="154"/>
    </location>
</feature>